<feature type="signal peptide" evidence="5">
    <location>
        <begin position="1"/>
        <end position="18"/>
    </location>
</feature>
<dbReference type="InterPro" id="IPR017689">
    <property type="entry name" value="BamD"/>
</dbReference>
<evidence type="ECO:0000259" key="6">
    <source>
        <dbReference type="Pfam" id="PF13525"/>
    </source>
</evidence>
<evidence type="ECO:0000313" key="7">
    <source>
        <dbReference type="EMBL" id="KPK62888.1"/>
    </source>
</evidence>
<dbReference type="NCBIfam" id="TIGR03302">
    <property type="entry name" value="OM_YfiO"/>
    <property type="match status" value="1"/>
</dbReference>
<organism evidence="7 8">
    <name type="scientific">candidate division WOR_3 bacterium SM23_42</name>
    <dbReference type="NCBI Taxonomy" id="1703779"/>
    <lineage>
        <taxon>Bacteria</taxon>
        <taxon>Bacteria division WOR-3</taxon>
    </lineage>
</organism>
<dbReference type="PANTHER" id="PTHR37423">
    <property type="entry name" value="SOLUBLE LYTIC MUREIN TRANSGLYCOSYLASE-RELATED"/>
    <property type="match status" value="1"/>
</dbReference>
<dbReference type="PANTHER" id="PTHR37423:SF6">
    <property type="entry name" value="CELL DIVISION COORDINATOR CPOB"/>
    <property type="match status" value="1"/>
</dbReference>
<evidence type="ECO:0000313" key="8">
    <source>
        <dbReference type="Proteomes" id="UP000051373"/>
    </source>
</evidence>
<protein>
    <recommendedName>
        <fullName evidence="6">Outer membrane lipoprotein BamD-like domain-containing protein</fullName>
    </recommendedName>
</protein>
<name>A0A0S8FQ73_UNCW3</name>
<dbReference type="SMART" id="SM00028">
    <property type="entry name" value="TPR"/>
    <property type="match status" value="5"/>
</dbReference>
<keyword evidence="1 5" id="KW-0732">Signal</keyword>
<dbReference type="PROSITE" id="PS51257">
    <property type="entry name" value="PROKAR_LIPOPROTEIN"/>
    <property type="match status" value="1"/>
</dbReference>
<sequence>MRPTYICIALILFLISCAARQSLTPLEADAEFERGQSFFENKKYNKALESFERILFYHPSSAYVDDAQYWLGRTYLEKKDYDQAIVEFDYLIRNFPNSDQLEDAHFYRAKAYVHGAPGYEKDLSDLEKAIRYFDEFLTQYPNSKYTEDVRKEILAARNLLAKKELESGRLYEKLKEPNAALYYYKYILERYPETESASEAKYRSARIHERNGRVEQALNLYRELLDDTDWGTEAAKRIKDLERSS</sequence>
<feature type="chain" id="PRO_5006646361" description="Outer membrane lipoprotein BamD-like domain-containing protein" evidence="5">
    <location>
        <begin position="19"/>
        <end position="245"/>
    </location>
</feature>
<evidence type="ECO:0000256" key="1">
    <source>
        <dbReference type="ARBA" id="ARBA00022729"/>
    </source>
</evidence>
<feature type="domain" description="Outer membrane lipoprotein BamD-like" evidence="6">
    <location>
        <begin position="31"/>
        <end position="213"/>
    </location>
</feature>
<dbReference type="SUPFAM" id="SSF48452">
    <property type="entry name" value="TPR-like"/>
    <property type="match status" value="1"/>
</dbReference>
<gene>
    <name evidence="7" type="ORF">AMJ83_09480</name>
</gene>
<dbReference type="InterPro" id="IPR011990">
    <property type="entry name" value="TPR-like_helical_dom_sf"/>
</dbReference>
<accession>A0A0S8FQ73</accession>
<feature type="repeat" description="TPR" evidence="4">
    <location>
        <begin position="28"/>
        <end position="61"/>
    </location>
</feature>
<dbReference type="Gene3D" id="1.25.40.10">
    <property type="entry name" value="Tetratricopeptide repeat domain"/>
    <property type="match status" value="1"/>
</dbReference>
<dbReference type="PROSITE" id="PS50005">
    <property type="entry name" value="TPR"/>
    <property type="match status" value="2"/>
</dbReference>
<dbReference type="InterPro" id="IPR039565">
    <property type="entry name" value="BamD-like"/>
</dbReference>
<dbReference type="EMBL" id="LJUJ01000023">
    <property type="protein sequence ID" value="KPK62888.1"/>
    <property type="molecule type" value="Genomic_DNA"/>
</dbReference>
<evidence type="ECO:0000256" key="3">
    <source>
        <dbReference type="ARBA" id="ARBA00023237"/>
    </source>
</evidence>
<dbReference type="STRING" id="1703779.AMJ83_09480"/>
<dbReference type="AlphaFoldDB" id="A0A0S8FQ73"/>
<dbReference type="InterPro" id="IPR019734">
    <property type="entry name" value="TPR_rpt"/>
</dbReference>
<keyword evidence="4" id="KW-0802">TPR repeat</keyword>
<dbReference type="Proteomes" id="UP000051373">
    <property type="component" value="Unassembled WGS sequence"/>
</dbReference>
<evidence type="ECO:0000256" key="2">
    <source>
        <dbReference type="ARBA" id="ARBA00023136"/>
    </source>
</evidence>
<dbReference type="Pfam" id="PF13525">
    <property type="entry name" value="YfiO"/>
    <property type="match status" value="1"/>
</dbReference>
<proteinExistence type="predicted"/>
<reference evidence="7 8" key="1">
    <citation type="journal article" date="2015" name="Microbiome">
        <title>Genomic resolution of linkages in carbon, nitrogen, and sulfur cycling among widespread estuary sediment bacteria.</title>
        <authorList>
            <person name="Baker B.J."/>
            <person name="Lazar C.S."/>
            <person name="Teske A.P."/>
            <person name="Dick G.J."/>
        </authorList>
    </citation>
    <scope>NUCLEOTIDE SEQUENCE [LARGE SCALE GENOMIC DNA]</scope>
    <source>
        <strain evidence="7">SM23_42</strain>
    </source>
</reference>
<feature type="repeat" description="TPR" evidence="4">
    <location>
        <begin position="65"/>
        <end position="98"/>
    </location>
</feature>
<comment type="caution">
    <text evidence="7">The sequence shown here is derived from an EMBL/GenBank/DDBJ whole genome shotgun (WGS) entry which is preliminary data.</text>
</comment>
<evidence type="ECO:0000256" key="4">
    <source>
        <dbReference type="PROSITE-ProRule" id="PRU00339"/>
    </source>
</evidence>
<keyword evidence="3" id="KW-0998">Cell outer membrane</keyword>
<keyword evidence="2" id="KW-0472">Membrane</keyword>
<evidence type="ECO:0000256" key="5">
    <source>
        <dbReference type="SAM" id="SignalP"/>
    </source>
</evidence>